<evidence type="ECO:0000313" key="1">
    <source>
        <dbReference type="EMBL" id="MFC3084660.1"/>
    </source>
</evidence>
<protein>
    <submittedName>
        <fullName evidence="1">DUF6478 family protein</fullName>
    </submittedName>
</protein>
<dbReference type="Pfam" id="PF20086">
    <property type="entry name" value="DUF6478"/>
    <property type="match status" value="1"/>
</dbReference>
<evidence type="ECO:0000313" key="2">
    <source>
        <dbReference type="Proteomes" id="UP001595445"/>
    </source>
</evidence>
<sequence>MAGRLAQALDRWCLRRVQGRWTRAGTDAPELDLFELPALRAEARAMRRQIDRLVHAADARLSLPLTDRQEWPLGTDWIWRPDGWRGPLPDPGEVIAGQASQVSEDLALYHDCPLSEIAFRQLRNTEGRTPFGLALEVFGFRGNFLSLSLGLPEGAATGLGPRHVLRLDAVIEADRPLRAFARLNLKHSAGLAQQTSDLTQGGEAEFDLAYAGIGEARIERAWLDLIFNDVAMTRILLRDAVLSRRPRAGL</sequence>
<dbReference type="Proteomes" id="UP001595445">
    <property type="component" value="Unassembled WGS sequence"/>
</dbReference>
<name>A0ABV7DQK9_9RHOB</name>
<reference evidence="2" key="1">
    <citation type="journal article" date="2019" name="Int. J. Syst. Evol. Microbiol.">
        <title>The Global Catalogue of Microorganisms (GCM) 10K type strain sequencing project: providing services to taxonomists for standard genome sequencing and annotation.</title>
        <authorList>
            <consortium name="The Broad Institute Genomics Platform"/>
            <consortium name="The Broad Institute Genome Sequencing Center for Infectious Disease"/>
            <person name="Wu L."/>
            <person name="Ma J."/>
        </authorList>
    </citation>
    <scope>NUCLEOTIDE SEQUENCE [LARGE SCALE GENOMIC DNA]</scope>
    <source>
        <strain evidence="2">KCTC 62102</strain>
    </source>
</reference>
<dbReference type="RefSeq" id="WP_197642474.1">
    <property type="nucleotide sequence ID" value="NZ_JAEACP010000005.1"/>
</dbReference>
<accession>A0ABV7DQK9</accession>
<dbReference type="InterPro" id="IPR045514">
    <property type="entry name" value="DUF6478"/>
</dbReference>
<gene>
    <name evidence="1" type="ORF">ACFOD6_01240</name>
</gene>
<proteinExistence type="predicted"/>
<keyword evidence="2" id="KW-1185">Reference proteome</keyword>
<comment type="caution">
    <text evidence="1">The sequence shown here is derived from an EMBL/GenBank/DDBJ whole genome shotgun (WGS) entry which is preliminary data.</text>
</comment>
<organism evidence="1 2">
    <name type="scientific">Tabrizicola soli</name>
    <dbReference type="NCBI Taxonomy" id="2185115"/>
    <lineage>
        <taxon>Bacteria</taxon>
        <taxon>Pseudomonadati</taxon>
        <taxon>Pseudomonadota</taxon>
        <taxon>Alphaproteobacteria</taxon>
        <taxon>Rhodobacterales</taxon>
        <taxon>Paracoccaceae</taxon>
        <taxon>Tabrizicola</taxon>
    </lineage>
</organism>
<dbReference type="EMBL" id="JBHRSM010000001">
    <property type="protein sequence ID" value="MFC3084660.1"/>
    <property type="molecule type" value="Genomic_DNA"/>
</dbReference>